<gene>
    <name evidence="1" type="ORF">S01H4_28845</name>
</gene>
<protein>
    <submittedName>
        <fullName evidence="1">Uncharacterized protein</fullName>
    </submittedName>
</protein>
<name>X1B182_9ZZZZ</name>
<sequence>MKETIRIDQVTGTDYWMDSQTFHRIELATSSVITYKRAADYPYSQTRPSIGSLNPIIDPQFVEDKRIGYVNPWAEPKTTDECWEAIDFIIRDKL</sequence>
<organism evidence="1">
    <name type="scientific">marine sediment metagenome</name>
    <dbReference type="NCBI Taxonomy" id="412755"/>
    <lineage>
        <taxon>unclassified sequences</taxon>
        <taxon>metagenomes</taxon>
        <taxon>ecological metagenomes</taxon>
    </lineage>
</organism>
<proteinExistence type="predicted"/>
<evidence type="ECO:0000313" key="1">
    <source>
        <dbReference type="EMBL" id="GAG88710.1"/>
    </source>
</evidence>
<reference evidence="1" key="1">
    <citation type="journal article" date="2014" name="Front. Microbiol.">
        <title>High frequency of phylogenetically diverse reductive dehalogenase-homologous genes in deep subseafloor sedimentary metagenomes.</title>
        <authorList>
            <person name="Kawai M."/>
            <person name="Futagami T."/>
            <person name="Toyoda A."/>
            <person name="Takaki Y."/>
            <person name="Nishi S."/>
            <person name="Hori S."/>
            <person name="Arai W."/>
            <person name="Tsubouchi T."/>
            <person name="Morono Y."/>
            <person name="Uchiyama I."/>
            <person name="Ito T."/>
            <person name="Fujiyama A."/>
            <person name="Inagaki F."/>
            <person name="Takami H."/>
        </authorList>
    </citation>
    <scope>NUCLEOTIDE SEQUENCE</scope>
    <source>
        <strain evidence="1">Expedition CK06-06</strain>
    </source>
</reference>
<comment type="caution">
    <text evidence="1">The sequence shown here is derived from an EMBL/GenBank/DDBJ whole genome shotgun (WGS) entry which is preliminary data.</text>
</comment>
<accession>X1B182</accession>
<dbReference type="AlphaFoldDB" id="X1B182"/>
<dbReference type="EMBL" id="BART01014475">
    <property type="protein sequence ID" value="GAG88710.1"/>
    <property type="molecule type" value="Genomic_DNA"/>
</dbReference>